<evidence type="ECO:0000256" key="1">
    <source>
        <dbReference type="ARBA" id="ARBA00000900"/>
    </source>
</evidence>
<dbReference type="PANTHER" id="PTHR16047">
    <property type="entry name" value="RFWD3 PROTEIN"/>
    <property type="match status" value="1"/>
</dbReference>
<dbReference type="Pfam" id="PF23419">
    <property type="entry name" value="WD40_RFWD3"/>
    <property type="match status" value="1"/>
</dbReference>
<dbReference type="Proteomes" id="UP000289340">
    <property type="component" value="Chromosome 10"/>
</dbReference>
<evidence type="ECO:0000259" key="4">
    <source>
        <dbReference type="Pfam" id="PF23419"/>
    </source>
</evidence>
<dbReference type="Gene3D" id="2.130.10.10">
    <property type="entry name" value="YVTN repeat-like/Quinoprotein amine dehydrogenase"/>
    <property type="match status" value="1"/>
</dbReference>
<dbReference type="GO" id="GO:0036297">
    <property type="term" value="P:interstrand cross-link repair"/>
    <property type="evidence" value="ECO:0007669"/>
    <property type="project" value="InterPro"/>
</dbReference>
<dbReference type="GO" id="GO:0061630">
    <property type="term" value="F:ubiquitin protein ligase activity"/>
    <property type="evidence" value="ECO:0007669"/>
    <property type="project" value="UniProtKB-EC"/>
</dbReference>
<dbReference type="InterPro" id="IPR036322">
    <property type="entry name" value="WD40_repeat_dom_sf"/>
</dbReference>
<feature type="domain" description="E3 ubiquitin-protein ligase RFWD3-like WD40" evidence="4">
    <location>
        <begin position="61"/>
        <end position="146"/>
    </location>
</feature>
<dbReference type="EMBL" id="QZWG01000010">
    <property type="protein sequence ID" value="RZB86509.1"/>
    <property type="molecule type" value="Genomic_DNA"/>
</dbReference>
<dbReference type="EC" id="2.3.2.27" evidence="2"/>
<protein>
    <recommendedName>
        <fullName evidence="2">RING-type E3 ubiquitin transferase</fullName>
        <ecNumber evidence="2">2.3.2.27</ecNumber>
    </recommendedName>
</protein>
<evidence type="ECO:0000313" key="6">
    <source>
        <dbReference type="Proteomes" id="UP000289340"/>
    </source>
</evidence>
<organism evidence="5 6">
    <name type="scientific">Glycine soja</name>
    <name type="common">Wild soybean</name>
    <dbReference type="NCBI Taxonomy" id="3848"/>
    <lineage>
        <taxon>Eukaryota</taxon>
        <taxon>Viridiplantae</taxon>
        <taxon>Streptophyta</taxon>
        <taxon>Embryophyta</taxon>
        <taxon>Tracheophyta</taxon>
        <taxon>Spermatophyta</taxon>
        <taxon>Magnoliopsida</taxon>
        <taxon>eudicotyledons</taxon>
        <taxon>Gunneridae</taxon>
        <taxon>Pentapetalae</taxon>
        <taxon>rosids</taxon>
        <taxon>fabids</taxon>
        <taxon>Fabales</taxon>
        <taxon>Fabaceae</taxon>
        <taxon>Papilionoideae</taxon>
        <taxon>50 kb inversion clade</taxon>
        <taxon>NPAAA clade</taxon>
        <taxon>indigoferoid/millettioid clade</taxon>
        <taxon>Phaseoleae</taxon>
        <taxon>Glycine</taxon>
        <taxon>Glycine subgen. Soja</taxon>
    </lineage>
</organism>
<keyword evidence="6" id="KW-1185">Reference proteome</keyword>
<dbReference type="InterPro" id="IPR056527">
    <property type="entry name" value="WD40_RFWD3"/>
</dbReference>
<dbReference type="GO" id="GO:0016604">
    <property type="term" value="C:nuclear body"/>
    <property type="evidence" value="ECO:0007669"/>
    <property type="project" value="UniProtKB-SubCell"/>
</dbReference>
<comment type="caution">
    <text evidence="5">The sequence shown here is derived from an EMBL/GenBank/DDBJ whole genome shotgun (WGS) entry which is preliminary data.</text>
</comment>
<evidence type="ECO:0000313" key="5">
    <source>
        <dbReference type="EMBL" id="RZB86509.1"/>
    </source>
</evidence>
<dbReference type="SUPFAM" id="SSF50978">
    <property type="entry name" value="WD40 repeat-like"/>
    <property type="match status" value="1"/>
</dbReference>
<gene>
    <name evidence="5" type="ORF">D0Y65_026526</name>
</gene>
<comment type="subcellular location">
    <subcellularLocation>
        <location evidence="3">Nucleus</location>
        <location evidence="3">Nuclear body</location>
    </subcellularLocation>
</comment>
<comment type="catalytic activity">
    <reaction evidence="1">
        <text>S-ubiquitinyl-[E2 ubiquitin-conjugating enzyme]-L-cysteine + [acceptor protein]-L-lysine = [E2 ubiquitin-conjugating enzyme]-L-cysteine + N(6)-ubiquitinyl-[acceptor protein]-L-lysine.</text>
        <dbReference type="EC" id="2.3.2.27"/>
    </reaction>
</comment>
<evidence type="ECO:0000256" key="2">
    <source>
        <dbReference type="ARBA" id="ARBA00012483"/>
    </source>
</evidence>
<name>A0A445IKD5_GLYSO</name>
<dbReference type="PANTHER" id="PTHR16047:SF13">
    <property type="entry name" value="E3 UBIQUITIN-PROTEIN LIGASE RFWD3"/>
    <property type="match status" value="1"/>
</dbReference>
<dbReference type="GO" id="GO:0016567">
    <property type="term" value="P:protein ubiquitination"/>
    <property type="evidence" value="ECO:0007669"/>
    <property type="project" value="InterPro"/>
</dbReference>
<dbReference type="AlphaFoldDB" id="A0A445IKD5"/>
<accession>A0A445IKD5</accession>
<dbReference type="SMR" id="A0A445IKD5"/>
<dbReference type="InterPro" id="IPR015943">
    <property type="entry name" value="WD40/YVTN_repeat-like_dom_sf"/>
</dbReference>
<evidence type="ECO:0000256" key="3">
    <source>
        <dbReference type="ARBA" id="ARBA00034306"/>
    </source>
</evidence>
<sequence length="181" mass="20351">MSLISPFEMQDILLPSGTNGVKDLHISASHSTATLLSIMTYRQQVCKGFQSLCMFFQRRPFKVPAWSCSWDLNNSHYIYAGLQNGSVLVFDMRKTAGPMKSLVGFTSNPVHTVHALAQTSSLSSGVKTILSASVVGLCQWNIDSEERPCTKHFWVPLVLVTQTLNFFELTVFVRRYMSFFL</sequence>
<dbReference type="InterPro" id="IPR037381">
    <property type="entry name" value="RFWD3"/>
</dbReference>
<reference evidence="5 6" key="1">
    <citation type="submission" date="2018-09" db="EMBL/GenBank/DDBJ databases">
        <title>A high-quality reference genome of wild soybean provides a powerful tool to mine soybean genomes.</title>
        <authorList>
            <person name="Xie M."/>
            <person name="Chung C.Y.L."/>
            <person name="Li M.-W."/>
            <person name="Wong F.-L."/>
            <person name="Chan T.-F."/>
            <person name="Lam H.-M."/>
        </authorList>
    </citation>
    <scope>NUCLEOTIDE SEQUENCE [LARGE SCALE GENOMIC DNA]</scope>
    <source>
        <strain evidence="6">cv. W05</strain>
        <tissue evidence="5">Hypocotyl of etiolated seedlings</tissue>
    </source>
</reference>
<proteinExistence type="predicted"/>